<organism evidence="2 3">
    <name type="scientific">Angomonas deanei</name>
    <dbReference type="NCBI Taxonomy" id="59799"/>
    <lineage>
        <taxon>Eukaryota</taxon>
        <taxon>Discoba</taxon>
        <taxon>Euglenozoa</taxon>
        <taxon>Kinetoplastea</taxon>
        <taxon>Metakinetoplastina</taxon>
        <taxon>Trypanosomatida</taxon>
        <taxon>Trypanosomatidae</taxon>
        <taxon>Strigomonadinae</taxon>
        <taxon>Angomonas</taxon>
    </lineage>
</organism>
<evidence type="ECO:0000313" key="2">
    <source>
        <dbReference type="EMBL" id="CAD2215752.1"/>
    </source>
</evidence>
<sequence>MTVFKPIPIEKEAKTSSEDPQLTKRHAEKNNHGKVSRLDKRSSNSDPLVCSESACAVVVESKHDTPPNKEGQKRPSNPQIEARRASPTAPTKERKEDMHQEEHTTKQREESPIVPSPKAGKETLPSVPSDTPRAEKIDANHSSDFSNGIQHHPNYQYQQKLKQEEDKVTVEELDEKVKRLANTIEGKILAQLQLNESLLETEAKNVETMKLLMINQTKELLLYAGRSDPLYGKSNEDDAGASLTIRELDHFEHRITKLVIQGFPTNTGRTASGEEDGGDDLPYDTALLFRSVASFADLETLSIALAGKIPRAQDAIFARWKSFKRIFPPNDDYYHVRQWLSTTSLHAYQDRQSSSTPSKFLEIKLLRVGGFVRKLKSMSDTEIQKLFL</sequence>
<keyword evidence="3" id="KW-1185">Reference proteome</keyword>
<dbReference type="Proteomes" id="UP000515908">
    <property type="component" value="Chromosome 05"/>
</dbReference>
<feature type="compositionally biased region" description="Basic and acidic residues" evidence="1">
    <location>
        <begin position="91"/>
        <end position="111"/>
    </location>
</feature>
<proteinExistence type="predicted"/>
<evidence type="ECO:0000313" key="3">
    <source>
        <dbReference type="Proteomes" id="UP000515908"/>
    </source>
</evidence>
<feature type="compositionally biased region" description="Basic and acidic residues" evidence="1">
    <location>
        <begin position="132"/>
        <end position="141"/>
    </location>
</feature>
<feature type="compositionally biased region" description="Basic and acidic residues" evidence="1">
    <location>
        <begin position="28"/>
        <end position="43"/>
    </location>
</feature>
<reference evidence="2 3" key="1">
    <citation type="submission" date="2020-08" db="EMBL/GenBank/DDBJ databases">
        <authorList>
            <person name="Newling K."/>
            <person name="Davey J."/>
            <person name="Forrester S."/>
        </authorList>
    </citation>
    <scope>NUCLEOTIDE SEQUENCE [LARGE SCALE GENOMIC DNA]</scope>
    <source>
        <strain evidence="3">Crithidia deanei Carvalho (ATCC PRA-265)</strain>
    </source>
</reference>
<feature type="compositionally biased region" description="Basic and acidic residues" evidence="1">
    <location>
        <begin position="60"/>
        <end position="73"/>
    </location>
</feature>
<feature type="region of interest" description="Disordered" evidence="1">
    <location>
        <begin position="1"/>
        <end position="151"/>
    </location>
</feature>
<protein>
    <submittedName>
        <fullName evidence="2">Uncharacterized protein</fullName>
    </submittedName>
</protein>
<dbReference type="AlphaFoldDB" id="A0A7G2CCF0"/>
<feature type="compositionally biased region" description="Polar residues" evidence="1">
    <location>
        <begin position="142"/>
        <end position="151"/>
    </location>
</feature>
<accession>A0A7G2CCF0</accession>
<feature type="compositionally biased region" description="Basic and acidic residues" evidence="1">
    <location>
        <begin position="8"/>
        <end position="17"/>
    </location>
</feature>
<dbReference type="EMBL" id="LR877149">
    <property type="protein sequence ID" value="CAD2215752.1"/>
    <property type="molecule type" value="Genomic_DNA"/>
</dbReference>
<name>A0A7G2CCF0_9TRYP</name>
<gene>
    <name evidence="2" type="ORF">ADEAN_000321000</name>
</gene>
<dbReference type="VEuPathDB" id="TriTrypDB:ADEAN_000321000"/>
<evidence type="ECO:0000256" key="1">
    <source>
        <dbReference type="SAM" id="MobiDB-lite"/>
    </source>
</evidence>